<dbReference type="Proteomes" id="UP000662314">
    <property type="component" value="Unassembled WGS sequence"/>
</dbReference>
<gene>
    <name evidence="2" type="ORF">I8752_25195</name>
</gene>
<comment type="caution">
    <text evidence="2">The sequence shown here is derived from an EMBL/GenBank/DDBJ whole genome shotgun (WGS) entry which is preliminary data.</text>
</comment>
<dbReference type="SUPFAM" id="SSF54736">
    <property type="entry name" value="ClpS-like"/>
    <property type="match status" value="1"/>
</dbReference>
<name>A0A8J7I8M4_9NOST</name>
<dbReference type="Gene3D" id="3.30.1390.10">
    <property type="match status" value="1"/>
</dbReference>
<keyword evidence="3" id="KW-1185">Reference proteome</keyword>
<proteinExistence type="predicted"/>
<evidence type="ECO:0000313" key="2">
    <source>
        <dbReference type="EMBL" id="MBH8576228.1"/>
    </source>
</evidence>
<reference evidence="2 3" key="1">
    <citation type="journal article" date="2021" name="Int. J. Syst. Evol. Microbiol.">
        <title>Amazonocrinis nigriterrae gen. nov., sp. nov., Atlanticothrix silvestris gen. nov., sp. nov. and Dendronalium phyllosphericum gen. nov., sp. nov., nostocacean cyanobacteria from Brazilian environments.</title>
        <authorList>
            <person name="Alvarenga D.O."/>
            <person name="Andreote A.P.D."/>
            <person name="Branco L.H.Z."/>
            <person name="Delbaje E."/>
            <person name="Cruz R.B."/>
            <person name="Varani A.M."/>
            <person name="Fiore M.F."/>
        </authorList>
    </citation>
    <scope>NUCLEOTIDE SEQUENCE [LARGE SCALE GENOMIC DNA]</scope>
    <source>
        <strain evidence="2 3">CENA369</strain>
    </source>
</reference>
<dbReference type="InterPro" id="IPR014719">
    <property type="entry name" value="Ribosomal_bL12_C/ClpS-like"/>
</dbReference>
<organism evidence="2 3">
    <name type="scientific">Dendronalium phyllosphericum CENA369</name>
    <dbReference type="NCBI Taxonomy" id="1725256"/>
    <lineage>
        <taxon>Bacteria</taxon>
        <taxon>Bacillati</taxon>
        <taxon>Cyanobacteriota</taxon>
        <taxon>Cyanophyceae</taxon>
        <taxon>Nostocales</taxon>
        <taxon>Nostocaceae</taxon>
        <taxon>Dendronalium</taxon>
        <taxon>Dendronalium phyllosphericum</taxon>
    </lineage>
</organism>
<evidence type="ECO:0000313" key="3">
    <source>
        <dbReference type="Proteomes" id="UP000662314"/>
    </source>
</evidence>
<feature type="domain" description="Adaptor protein ClpS core" evidence="1">
    <location>
        <begin position="42"/>
        <end position="105"/>
    </location>
</feature>
<keyword evidence="2" id="KW-0645">Protease</keyword>
<dbReference type="EMBL" id="JAECZA010000227">
    <property type="protein sequence ID" value="MBH8576228.1"/>
    <property type="molecule type" value="Genomic_DNA"/>
</dbReference>
<dbReference type="AlphaFoldDB" id="A0A8J7I8M4"/>
<dbReference type="GO" id="GO:0008233">
    <property type="term" value="F:peptidase activity"/>
    <property type="evidence" value="ECO:0007669"/>
    <property type="project" value="UniProtKB-KW"/>
</dbReference>
<dbReference type="InterPro" id="IPR003769">
    <property type="entry name" value="ClpS_core"/>
</dbReference>
<sequence length="120" mass="13518">MWILISAVILIIIIYLLIRLVQQGGGTIEPTSSKKIFSGFETHAIIVMDDEINSMETVVNTLVRVIGISEKQSVNLMFRIHKEGIAIVWTGARNEAEQYLQHMREAGLLCFLAEIVSKNF</sequence>
<evidence type="ECO:0000259" key="1">
    <source>
        <dbReference type="Pfam" id="PF02617"/>
    </source>
</evidence>
<dbReference type="RefSeq" id="WP_214434966.1">
    <property type="nucleotide sequence ID" value="NZ_CAWPUQ010000154.1"/>
</dbReference>
<dbReference type="PANTHER" id="PTHR33473">
    <property type="entry name" value="ATP-DEPENDENT CLP PROTEASE ADAPTER PROTEIN CLPS1, CHLOROPLASTIC"/>
    <property type="match status" value="1"/>
</dbReference>
<dbReference type="Pfam" id="PF02617">
    <property type="entry name" value="ClpS"/>
    <property type="match status" value="1"/>
</dbReference>
<dbReference type="InterPro" id="IPR022935">
    <property type="entry name" value="ClpS"/>
</dbReference>
<protein>
    <submittedName>
        <fullName evidence="2">ATP-dependent Clp protease adaptor ClpS</fullName>
    </submittedName>
</protein>
<dbReference type="GO" id="GO:0030163">
    <property type="term" value="P:protein catabolic process"/>
    <property type="evidence" value="ECO:0007669"/>
    <property type="project" value="InterPro"/>
</dbReference>
<dbReference type="PANTHER" id="PTHR33473:SF19">
    <property type="entry name" value="ATP-DEPENDENT CLP PROTEASE ADAPTER PROTEIN CLPS"/>
    <property type="match status" value="1"/>
</dbReference>
<dbReference type="GO" id="GO:0006508">
    <property type="term" value="P:proteolysis"/>
    <property type="evidence" value="ECO:0007669"/>
    <property type="project" value="UniProtKB-KW"/>
</dbReference>
<keyword evidence="2" id="KW-0378">Hydrolase</keyword>
<accession>A0A8J7I8M4</accession>